<dbReference type="FunFam" id="3.90.420.10:FF:000002">
    <property type="entry name" value="sulfite oxidase, mitochondrial"/>
    <property type="match status" value="1"/>
</dbReference>
<comment type="subcellular location">
    <subcellularLocation>
        <location evidence="3">Mitochondrion intermembrane space</location>
    </subcellularLocation>
</comment>
<evidence type="ECO:0000256" key="4">
    <source>
        <dbReference type="ARBA" id="ARBA00004971"/>
    </source>
</evidence>
<keyword evidence="9" id="KW-0560">Oxidoreductase</keyword>
<dbReference type="Pfam" id="PF00174">
    <property type="entry name" value="Oxidored_molyb"/>
    <property type="match status" value="1"/>
</dbReference>
<dbReference type="InterPro" id="IPR018506">
    <property type="entry name" value="Cyt_B5_heme-BS"/>
</dbReference>
<dbReference type="Gene3D" id="3.10.120.10">
    <property type="entry name" value="Cytochrome b5-like heme/steroid binding domain"/>
    <property type="match status" value="1"/>
</dbReference>
<dbReference type="InterPro" id="IPR005066">
    <property type="entry name" value="MoCF_OxRdtse_dimer"/>
</dbReference>
<comment type="cofactor">
    <cofactor evidence="2">
        <name>heme b</name>
        <dbReference type="ChEBI" id="CHEBI:60344"/>
    </cofactor>
</comment>
<dbReference type="SUPFAM" id="SSF81296">
    <property type="entry name" value="E set domains"/>
    <property type="match status" value="1"/>
</dbReference>
<dbReference type="InterPro" id="IPR036374">
    <property type="entry name" value="OxRdtase_Mopterin-bd_sf"/>
</dbReference>
<dbReference type="InterPro" id="IPR036400">
    <property type="entry name" value="Cyt_B5-like_heme/steroid_sf"/>
</dbReference>
<dbReference type="SMART" id="SM01117">
    <property type="entry name" value="Cyt-b5"/>
    <property type="match status" value="1"/>
</dbReference>
<keyword evidence="10" id="KW-0408">Iron</keyword>
<dbReference type="AlphaFoldDB" id="A0A6U2J9K2"/>
<evidence type="ECO:0000256" key="9">
    <source>
        <dbReference type="ARBA" id="ARBA00023002"/>
    </source>
</evidence>
<accession>A0A6U2J9K2</accession>
<dbReference type="Gene3D" id="3.90.420.10">
    <property type="entry name" value="Oxidoreductase, molybdopterin-binding domain"/>
    <property type="match status" value="1"/>
</dbReference>
<dbReference type="SUPFAM" id="SSF55856">
    <property type="entry name" value="Cytochrome b5-like heme/steroid binding domain"/>
    <property type="match status" value="1"/>
</dbReference>
<dbReference type="PANTHER" id="PTHR19372">
    <property type="entry name" value="SULFITE REDUCTASE"/>
    <property type="match status" value="1"/>
</dbReference>
<dbReference type="FunFam" id="3.10.120.10:FF:000007">
    <property type="entry name" value="Sulfite oxidase, mitochondrial"/>
    <property type="match status" value="1"/>
</dbReference>
<dbReference type="InterPro" id="IPR008335">
    <property type="entry name" value="Mopterin_OxRdtase_euk"/>
</dbReference>
<dbReference type="EMBL" id="HBEC01040931">
    <property type="protein sequence ID" value="CAD8307236.1"/>
    <property type="molecule type" value="Transcribed_RNA"/>
</dbReference>
<dbReference type="GO" id="GO:0020037">
    <property type="term" value="F:heme binding"/>
    <property type="evidence" value="ECO:0007669"/>
    <property type="project" value="InterPro"/>
</dbReference>
<evidence type="ECO:0000256" key="5">
    <source>
        <dbReference type="ARBA" id="ARBA00012505"/>
    </source>
</evidence>
<evidence type="ECO:0000256" key="2">
    <source>
        <dbReference type="ARBA" id="ARBA00001970"/>
    </source>
</evidence>
<proteinExistence type="predicted"/>
<dbReference type="GO" id="GO:0006790">
    <property type="term" value="P:sulfur compound metabolic process"/>
    <property type="evidence" value="ECO:0007669"/>
    <property type="project" value="TreeGrafter"/>
</dbReference>
<sequence length="648" mass="68439">MAVFATATRSVAAARHGLRALMAAAPEATPSAAAAVQLGNLFEGVPSTIPLAAVAAPRMGGANAAQVVPAASGHGMWAGPVAAGPMLASASQMRPRAPYQRRLPLAHMLTLQQQQQQRKLWQQHGPAAGRRGGGGGWRTSSAAWAAASIATAAGGAAMLQLFDARPAYAKAETATQQAKYTAEEVAQHRDLASGIWVTYQGGVYDITKFVEAHPGGSQKIMLAAGGSIEPFWAMYKQHQKAEVREILSEYKIGELDGAAAAGAKMDDPFKNEPKRHPALITRSENPRNAETPADMLAAGLLTPSELFYVRNHLPVPDIDPKAWRLRVEGEGLRTLDLSLDDLKARFKKHVIAASLQCSGNRRDEMNKVRPVKGLSWNVGAISTATWGGVLLRDVLLAAGYDDVEAASSAAAHVHFVGLDTDPLTGEVYAASIPLHKAASPAADVLLAFEMNGQPLSRDHGAPVRVVAPGITGARNVKWLGKVLMSADECQGFWQQRDYKLFSPDVDADGADWAAAPAIQDTPVTSAVCEPAPGGAVSIAGGEVVARGYAFSGGGRDVVRVDVSADGGTTWTSAELRKLPQRPGRAWAWCLWEAAVPLPKGAKPGSKLELVSRAVDESGAAQPDSVAGVWNFRGVLNNAWHRVDLLVED</sequence>
<gene>
    <name evidence="13" type="ORF">CEUR00632_LOCUS19017</name>
</gene>
<dbReference type="PANTHER" id="PTHR19372:SF7">
    <property type="entry name" value="SULFITE OXIDASE, MITOCHONDRIAL"/>
    <property type="match status" value="1"/>
</dbReference>
<dbReference type="GO" id="GO:0030151">
    <property type="term" value="F:molybdenum ion binding"/>
    <property type="evidence" value="ECO:0007669"/>
    <property type="project" value="InterPro"/>
</dbReference>
<evidence type="ECO:0000256" key="6">
    <source>
        <dbReference type="ARBA" id="ARBA00022505"/>
    </source>
</evidence>
<comment type="cofactor">
    <cofactor evidence="1">
        <name>Mo-molybdopterin</name>
        <dbReference type="ChEBI" id="CHEBI:71302"/>
    </cofactor>
</comment>
<dbReference type="EC" id="1.8.3.1" evidence="5"/>
<keyword evidence="11" id="KW-0496">Mitochondrion</keyword>
<dbReference type="InterPro" id="IPR014756">
    <property type="entry name" value="Ig_E-set"/>
</dbReference>
<dbReference type="GO" id="GO:0008482">
    <property type="term" value="F:sulfite oxidase activity"/>
    <property type="evidence" value="ECO:0007669"/>
    <property type="project" value="UniProtKB-EC"/>
</dbReference>
<reference evidence="13" key="1">
    <citation type="submission" date="2021-01" db="EMBL/GenBank/DDBJ databases">
        <authorList>
            <person name="Corre E."/>
            <person name="Pelletier E."/>
            <person name="Niang G."/>
            <person name="Scheremetjew M."/>
            <person name="Finn R."/>
            <person name="Kale V."/>
            <person name="Holt S."/>
            <person name="Cochrane G."/>
            <person name="Meng A."/>
            <person name="Brown T."/>
            <person name="Cohen L."/>
        </authorList>
    </citation>
    <scope>NUCLEOTIDE SEQUENCE</scope>
    <source>
        <strain evidence="13">CCMP219</strain>
    </source>
</reference>
<dbReference type="GO" id="GO:0005758">
    <property type="term" value="C:mitochondrial intermembrane space"/>
    <property type="evidence" value="ECO:0007669"/>
    <property type="project" value="UniProtKB-SubCell"/>
</dbReference>
<feature type="domain" description="Cytochrome b5 heme-binding" evidence="12">
    <location>
        <begin position="177"/>
        <end position="256"/>
    </location>
</feature>
<dbReference type="SUPFAM" id="SSF56524">
    <property type="entry name" value="Oxidoreductase molybdopterin-binding domain"/>
    <property type="match status" value="1"/>
</dbReference>
<keyword evidence="6" id="KW-0500">Molybdenum</keyword>
<dbReference type="Pfam" id="PF03404">
    <property type="entry name" value="Mo-co_dimer"/>
    <property type="match status" value="1"/>
</dbReference>
<evidence type="ECO:0000256" key="8">
    <source>
        <dbReference type="ARBA" id="ARBA00022723"/>
    </source>
</evidence>
<dbReference type="Pfam" id="PF00173">
    <property type="entry name" value="Cyt-b5"/>
    <property type="match status" value="1"/>
</dbReference>
<evidence type="ECO:0000256" key="10">
    <source>
        <dbReference type="ARBA" id="ARBA00023004"/>
    </source>
</evidence>
<dbReference type="InterPro" id="IPR000572">
    <property type="entry name" value="OxRdtase_Mopterin-bd_dom"/>
</dbReference>
<dbReference type="CDD" id="cd02111">
    <property type="entry name" value="eukary_SO_Moco"/>
    <property type="match status" value="1"/>
</dbReference>
<keyword evidence="7" id="KW-0349">Heme</keyword>
<dbReference type="PRINTS" id="PR00363">
    <property type="entry name" value="CYTOCHROMEB5"/>
</dbReference>
<evidence type="ECO:0000313" key="13">
    <source>
        <dbReference type="EMBL" id="CAD8307236.1"/>
    </source>
</evidence>
<evidence type="ECO:0000259" key="12">
    <source>
        <dbReference type="PROSITE" id="PS50255"/>
    </source>
</evidence>
<dbReference type="PRINTS" id="PR00407">
    <property type="entry name" value="EUMOPTERIN"/>
</dbReference>
<evidence type="ECO:0000256" key="3">
    <source>
        <dbReference type="ARBA" id="ARBA00004569"/>
    </source>
</evidence>
<comment type="pathway">
    <text evidence="4">Energy metabolism; sulfur metabolism.</text>
</comment>
<name>A0A6U2J9K2_9CHLO</name>
<dbReference type="InterPro" id="IPR001199">
    <property type="entry name" value="Cyt_B5-like_heme/steroid-bd"/>
</dbReference>
<dbReference type="PROSITE" id="PS00191">
    <property type="entry name" value="CYTOCHROME_B5_1"/>
    <property type="match status" value="1"/>
</dbReference>
<protein>
    <recommendedName>
        <fullName evidence="5">sulfite oxidase</fullName>
        <ecNumber evidence="5">1.8.3.1</ecNumber>
    </recommendedName>
</protein>
<evidence type="ECO:0000256" key="11">
    <source>
        <dbReference type="ARBA" id="ARBA00023128"/>
    </source>
</evidence>
<keyword evidence="8" id="KW-0479">Metal-binding</keyword>
<evidence type="ECO:0000256" key="1">
    <source>
        <dbReference type="ARBA" id="ARBA00001924"/>
    </source>
</evidence>
<organism evidence="13">
    <name type="scientific">Chlamydomonas euryale</name>
    <dbReference type="NCBI Taxonomy" id="1486919"/>
    <lineage>
        <taxon>Eukaryota</taxon>
        <taxon>Viridiplantae</taxon>
        <taxon>Chlorophyta</taxon>
        <taxon>core chlorophytes</taxon>
        <taxon>Chlorophyceae</taxon>
        <taxon>CS clade</taxon>
        <taxon>Chlamydomonadales</taxon>
        <taxon>Chlamydomonadaceae</taxon>
        <taxon>Chlamydomonas</taxon>
    </lineage>
</organism>
<dbReference type="GO" id="GO:0043546">
    <property type="term" value="F:molybdopterin cofactor binding"/>
    <property type="evidence" value="ECO:0007669"/>
    <property type="project" value="TreeGrafter"/>
</dbReference>
<dbReference type="PROSITE" id="PS50255">
    <property type="entry name" value="CYTOCHROME_B5_2"/>
    <property type="match status" value="1"/>
</dbReference>
<dbReference type="Gene3D" id="2.60.40.650">
    <property type="match status" value="1"/>
</dbReference>
<evidence type="ECO:0000256" key="7">
    <source>
        <dbReference type="ARBA" id="ARBA00022617"/>
    </source>
</evidence>